<keyword evidence="1" id="KW-0963">Cytoplasm</keyword>
<dbReference type="PANTHER" id="PTHR10758">
    <property type="entry name" value="26S PROTEASOME NON-ATPASE REGULATORY SUBUNIT 3/COP9 SIGNALOSOME COMPLEX SUBUNIT 3"/>
    <property type="match status" value="1"/>
</dbReference>
<keyword evidence="4" id="KW-1185">Reference proteome</keyword>
<feature type="domain" description="COP9 signalosome complex subunit 3 N-terminal helical repeats" evidence="2">
    <location>
        <begin position="51"/>
        <end position="243"/>
    </location>
</feature>
<name>A0AAF0DD93_9EURO</name>
<sequence length="451" mass="50604">MTDLLSLLLSFPPPTPVSEIEYDQRSHSLVSSLRQINPRTLTGDIPGHGNLLDAFDPVQVRYAGHEFNKLIEFVAEASEFASKPITAIKPIQRAMLRLDPSGSTFTSTHTIFARLCLLARCYLPALSVLEQDICHFPTAVDKHFLKRSQLLPCQQHPSSVSYITLSSGLPGRISYRTYLEYFLYGSMIYMSLKKWEKARHFLDIVISAPASNAISMVMLEACKKWILVNLLERGMVPAMPHTVNASVAKAYKALVKPYNALAIVFKTGTFIRLKAEISAGMELWRKDNNTGLVLQVLDAFRRFSVLKLERSFAALAIPDLTQRLALGDRCSLDMERFVAKLLAGSRLSARLFQPSDSSNPTILRFGHFFQPMKGAMEAKLWEQLLEQKRRVDLLVHNLYETDVKFGLGPDYIDGLRKARWRKNGGDNETSASAGGNNSVADFEEDIMADLQ</sequence>
<evidence type="ECO:0000313" key="3">
    <source>
        <dbReference type="EMBL" id="WEW55596.1"/>
    </source>
</evidence>
<protein>
    <recommendedName>
        <fullName evidence="2">COP9 signalosome complex subunit 3 N-terminal helical repeats domain-containing protein</fullName>
    </recommendedName>
</protein>
<accession>A0AAF0DD93</accession>
<evidence type="ECO:0000259" key="2">
    <source>
        <dbReference type="Pfam" id="PF22788"/>
    </source>
</evidence>
<dbReference type="Pfam" id="PF22788">
    <property type="entry name" value="COP9_hel_rpt"/>
    <property type="match status" value="1"/>
</dbReference>
<dbReference type="Proteomes" id="UP001219355">
    <property type="component" value="Chromosome 1"/>
</dbReference>
<gene>
    <name evidence="3" type="ORF">PRK78_001027</name>
</gene>
<dbReference type="InterPro" id="IPR055089">
    <property type="entry name" value="COP9_N"/>
</dbReference>
<proteinExistence type="predicted"/>
<dbReference type="PANTHER" id="PTHR10758:SF1">
    <property type="entry name" value="COP9 SIGNALOSOME COMPLEX SUBUNIT 3"/>
    <property type="match status" value="1"/>
</dbReference>
<dbReference type="EMBL" id="CP120627">
    <property type="protein sequence ID" value="WEW55596.1"/>
    <property type="molecule type" value="Genomic_DNA"/>
</dbReference>
<dbReference type="AlphaFoldDB" id="A0AAF0DD93"/>
<organism evidence="3 4">
    <name type="scientific">Emydomyces testavorans</name>
    <dbReference type="NCBI Taxonomy" id="2070801"/>
    <lineage>
        <taxon>Eukaryota</taxon>
        <taxon>Fungi</taxon>
        <taxon>Dikarya</taxon>
        <taxon>Ascomycota</taxon>
        <taxon>Pezizomycotina</taxon>
        <taxon>Eurotiomycetes</taxon>
        <taxon>Eurotiomycetidae</taxon>
        <taxon>Onygenales</taxon>
        <taxon>Nannizziopsiaceae</taxon>
        <taxon>Emydomyces</taxon>
    </lineage>
</organism>
<dbReference type="GO" id="GO:0006511">
    <property type="term" value="P:ubiquitin-dependent protein catabolic process"/>
    <property type="evidence" value="ECO:0007669"/>
    <property type="project" value="TreeGrafter"/>
</dbReference>
<reference evidence="3" key="1">
    <citation type="submission" date="2023-03" db="EMBL/GenBank/DDBJ databases">
        <title>Emydomyces testavorans Genome Sequence.</title>
        <authorList>
            <person name="Hoyer L."/>
        </authorList>
    </citation>
    <scope>NUCLEOTIDE SEQUENCE</scope>
    <source>
        <strain evidence="3">16-2883</strain>
    </source>
</reference>
<dbReference type="InterPro" id="IPR050756">
    <property type="entry name" value="CSN3"/>
</dbReference>
<evidence type="ECO:0000313" key="4">
    <source>
        <dbReference type="Proteomes" id="UP001219355"/>
    </source>
</evidence>
<evidence type="ECO:0000256" key="1">
    <source>
        <dbReference type="ARBA" id="ARBA00022490"/>
    </source>
</evidence>
<dbReference type="GO" id="GO:0008180">
    <property type="term" value="C:COP9 signalosome"/>
    <property type="evidence" value="ECO:0007669"/>
    <property type="project" value="TreeGrafter"/>
</dbReference>